<evidence type="ECO:0000313" key="2">
    <source>
        <dbReference type="Proteomes" id="UP000029221"/>
    </source>
</evidence>
<keyword evidence="2" id="KW-1185">Reference proteome</keyword>
<dbReference type="OrthoDB" id="1451701at2"/>
<sequence length="167" mass="19308">MKKNLYLYLFIFASLIALIFYVNGRKYQTQLEQKIVELKKEADKQEEKLETVQAQIAIADFITIKGNPEAENYFLKYNLTSSQVEALLYDKLLELNIKDGGNPLIPYIGANRGFAIDQIQTLNHKWIAANFTDGDQWGDVLLKYEIDQDQEVTFETIETVLYTKNRG</sequence>
<evidence type="ECO:0000313" key="1">
    <source>
        <dbReference type="EMBL" id="GAK97598.1"/>
    </source>
</evidence>
<accession>A0A2S7TB25</accession>
<dbReference type="RefSeq" id="WP_042279305.1">
    <property type="nucleotide sequence ID" value="NZ_BBML01000006.1"/>
</dbReference>
<dbReference type="EMBL" id="BBML01000006">
    <property type="protein sequence ID" value="GAK97598.1"/>
    <property type="molecule type" value="Genomic_DNA"/>
</dbReference>
<protein>
    <submittedName>
        <fullName evidence="1">Uncharacterized protein</fullName>
    </submittedName>
</protein>
<organism evidence="1 2">
    <name type="scientific">Nonlabens tegetincola</name>
    <dbReference type="NCBI Taxonomy" id="323273"/>
    <lineage>
        <taxon>Bacteria</taxon>
        <taxon>Pseudomonadati</taxon>
        <taxon>Bacteroidota</taxon>
        <taxon>Flavobacteriia</taxon>
        <taxon>Flavobacteriales</taxon>
        <taxon>Flavobacteriaceae</taxon>
        <taxon>Nonlabens</taxon>
    </lineage>
</organism>
<comment type="caution">
    <text evidence="1">The sequence shown here is derived from an EMBL/GenBank/DDBJ whole genome shotgun (WGS) entry which is preliminary data.</text>
</comment>
<dbReference type="AlphaFoldDB" id="A0A090Q765"/>
<dbReference type="eggNOG" id="ENOG5032S0H">
    <property type="taxonomic scope" value="Bacteria"/>
</dbReference>
<accession>A0A090Q765</accession>
<proteinExistence type="predicted"/>
<dbReference type="STRING" id="319236.BST91_06175"/>
<dbReference type="Proteomes" id="UP000029221">
    <property type="component" value="Unassembled WGS sequence"/>
</dbReference>
<name>A0A090Q765_9FLAO</name>
<reference evidence="1" key="1">
    <citation type="journal article" date="2014" name="Genome Announc.">
        <title>Draft Genome Sequences of Marine Flavobacterium Nonlabens Strains NR17, NR24, NR27, NR32, NR33, and Ara13.</title>
        <authorList>
            <person name="Nakanishi M."/>
            <person name="Meirelles P."/>
            <person name="Suzuki R."/>
            <person name="Takatani N."/>
            <person name="Mino S."/>
            <person name="Suda W."/>
            <person name="Oshima K."/>
            <person name="Hattori M."/>
            <person name="Ohkuma M."/>
            <person name="Hosokawa M."/>
            <person name="Miyashita K."/>
            <person name="Thompson F.L."/>
            <person name="Niwa A."/>
            <person name="Sawabe T."/>
            <person name="Sawabe T."/>
        </authorList>
    </citation>
    <scope>NUCLEOTIDE SEQUENCE [LARGE SCALE GENOMIC DNA]</scope>
    <source>
        <strain evidence="1">JCM 19294</strain>
    </source>
</reference>
<gene>
    <name evidence="1" type="ORF">JCM19294_134</name>
</gene>